<accession>A0A3G6RV26</accession>
<reference evidence="2 3" key="1">
    <citation type="submission" date="2018-01" db="EMBL/GenBank/DDBJ databases">
        <title>Draft genome sequences of Chryseobacterium lactis NCTC11390, Chryseobacterium oncorhynchi 701B-08, and Chryseobacterium viscerum 687B-08.</title>
        <authorList>
            <person name="Jeong J.-J."/>
            <person name="Lee Y.J."/>
            <person name="Park B."/>
            <person name="Choi I.-G."/>
            <person name="Kim K.D."/>
        </authorList>
    </citation>
    <scope>NUCLEOTIDE SEQUENCE [LARGE SCALE GENOMIC DNA]</scope>
    <source>
        <strain evidence="2 3">NCTC11390</strain>
    </source>
</reference>
<gene>
    <name evidence="2" type="ORF">C1637_12080</name>
    <name evidence="1" type="ORF">EG342_01860</name>
</gene>
<evidence type="ECO:0000313" key="4">
    <source>
        <dbReference type="Proteomes" id="UP000279972"/>
    </source>
</evidence>
<dbReference type="Proteomes" id="UP000236262">
    <property type="component" value="Unassembled WGS sequence"/>
</dbReference>
<evidence type="ECO:0008006" key="5">
    <source>
        <dbReference type="Google" id="ProtNLM"/>
    </source>
</evidence>
<reference evidence="1 4" key="2">
    <citation type="submission" date="2018-11" db="EMBL/GenBank/DDBJ databases">
        <title>Proposal to divide the Flavobacteriaceae and reorganize its genera based on Amino Acid Identity values calculated from whole genome sequences.</title>
        <authorList>
            <person name="Nicholson A.C."/>
            <person name="Gulvik C.A."/>
            <person name="Whitney A.M."/>
            <person name="Humrighouse B.W."/>
            <person name="Bell M."/>
            <person name="Holmes B."/>
            <person name="Steigerwalt A.G."/>
            <person name="Villarma A."/>
            <person name="Sheth M."/>
            <person name="Batra D."/>
            <person name="Pryor J."/>
            <person name="Bernardet J.-F."/>
            <person name="Hugo C."/>
            <person name="Kampfer P."/>
            <person name="Newman J."/>
            <person name="McQuiston J.R."/>
        </authorList>
    </citation>
    <scope>NUCLEOTIDE SEQUENCE [LARGE SCALE GENOMIC DNA]</scope>
    <source>
        <strain evidence="1 4">KC_1864</strain>
    </source>
</reference>
<evidence type="ECO:0000313" key="1">
    <source>
        <dbReference type="EMBL" id="AZA80734.1"/>
    </source>
</evidence>
<sequence length="64" mass="7149">MSKCLIDIKCSGLKNSKVLFMKNAKLLNRDAQKSINGGAARLVCCDYDDHMKCIRWIGPGQFCP</sequence>
<dbReference type="EMBL" id="PPEH01000004">
    <property type="protein sequence ID" value="PNW13545.1"/>
    <property type="molecule type" value="Genomic_DNA"/>
</dbReference>
<dbReference type="EMBL" id="CP033924">
    <property type="protein sequence ID" value="AZA80734.1"/>
    <property type="molecule type" value="Genomic_DNA"/>
</dbReference>
<dbReference type="Proteomes" id="UP000279972">
    <property type="component" value="Chromosome"/>
</dbReference>
<evidence type="ECO:0000313" key="2">
    <source>
        <dbReference type="EMBL" id="PNW13545.1"/>
    </source>
</evidence>
<dbReference type="AlphaFoldDB" id="A0A3G6RV26"/>
<dbReference type="KEGG" id="clac:EG342_01860"/>
<proteinExistence type="predicted"/>
<organism evidence="2 3">
    <name type="scientific">Chryseobacterium lactis</name>
    <dbReference type="NCBI Taxonomy" id="1241981"/>
    <lineage>
        <taxon>Bacteria</taxon>
        <taxon>Pseudomonadati</taxon>
        <taxon>Bacteroidota</taxon>
        <taxon>Flavobacteriia</taxon>
        <taxon>Flavobacteriales</taxon>
        <taxon>Weeksellaceae</taxon>
        <taxon>Chryseobacterium group</taxon>
        <taxon>Chryseobacterium</taxon>
    </lineage>
</organism>
<name>A0A3G6RV26_CHRLC</name>
<protein>
    <recommendedName>
        <fullName evidence="5">Bacteriocin</fullName>
    </recommendedName>
</protein>
<evidence type="ECO:0000313" key="3">
    <source>
        <dbReference type="Proteomes" id="UP000236262"/>
    </source>
</evidence>
<keyword evidence="4" id="KW-1185">Reference proteome</keyword>